<dbReference type="EMBL" id="CAJVQB010059478">
    <property type="protein sequence ID" value="CAG8839010.1"/>
    <property type="molecule type" value="Genomic_DNA"/>
</dbReference>
<proteinExistence type="predicted"/>
<reference evidence="1 2" key="1">
    <citation type="submission" date="2021-06" db="EMBL/GenBank/DDBJ databases">
        <authorList>
            <person name="Kallberg Y."/>
            <person name="Tangrot J."/>
            <person name="Rosling A."/>
        </authorList>
    </citation>
    <scope>NUCLEOTIDE SEQUENCE [LARGE SCALE GENOMIC DNA]</scope>
    <source>
        <strain evidence="1 2">120-4 pot B 10/14</strain>
    </source>
</reference>
<name>A0ABN7WRQ3_GIGMA</name>
<organism evidence="1 2">
    <name type="scientific">Gigaspora margarita</name>
    <dbReference type="NCBI Taxonomy" id="4874"/>
    <lineage>
        <taxon>Eukaryota</taxon>
        <taxon>Fungi</taxon>
        <taxon>Fungi incertae sedis</taxon>
        <taxon>Mucoromycota</taxon>
        <taxon>Glomeromycotina</taxon>
        <taxon>Glomeromycetes</taxon>
        <taxon>Diversisporales</taxon>
        <taxon>Gigasporaceae</taxon>
        <taxon>Gigaspora</taxon>
    </lineage>
</organism>
<gene>
    <name evidence="1" type="ORF">GMARGA_LOCUS34256</name>
</gene>
<evidence type="ECO:0000313" key="2">
    <source>
        <dbReference type="Proteomes" id="UP000789901"/>
    </source>
</evidence>
<keyword evidence="2" id="KW-1185">Reference proteome</keyword>
<accession>A0ABN7WRQ3</accession>
<feature type="non-terminal residue" evidence="1">
    <location>
        <position position="1"/>
    </location>
</feature>
<sequence length="68" mass="8060">DTIEDNELSNVEYKVKGLYSLMDHAKIIINKHTKMPNAINSIDKNFNYLQKMVDNCERFDRKQKIQNT</sequence>
<evidence type="ECO:0000313" key="1">
    <source>
        <dbReference type="EMBL" id="CAG8839010.1"/>
    </source>
</evidence>
<protein>
    <submittedName>
        <fullName evidence="1">23400_t:CDS:1</fullName>
    </submittedName>
</protein>
<comment type="caution">
    <text evidence="1">The sequence shown here is derived from an EMBL/GenBank/DDBJ whole genome shotgun (WGS) entry which is preliminary data.</text>
</comment>
<dbReference type="Proteomes" id="UP000789901">
    <property type="component" value="Unassembled WGS sequence"/>
</dbReference>